<dbReference type="EMBL" id="AP028917">
    <property type="protein sequence ID" value="BES98780.1"/>
    <property type="molecule type" value="Genomic_DNA"/>
</dbReference>
<evidence type="ECO:0000313" key="1">
    <source>
        <dbReference type="EMBL" id="BES98780.1"/>
    </source>
</evidence>
<reference evidence="1 2" key="1">
    <citation type="submission" date="2023-09" db="EMBL/GenBank/DDBJ databases">
        <title>Nesidiocoris tenuis whole genome shotgun sequence.</title>
        <authorList>
            <person name="Shibata T."/>
            <person name="Shimoda M."/>
            <person name="Kobayashi T."/>
            <person name="Uehara T."/>
        </authorList>
    </citation>
    <scope>NUCLEOTIDE SEQUENCE [LARGE SCALE GENOMIC DNA]</scope>
    <source>
        <strain evidence="1 2">Japan</strain>
    </source>
</reference>
<organism evidence="1 2">
    <name type="scientific">Nesidiocoris tenuis</name>
    <dbReference type="NCBI Taxonomy" id="355587"/>
    <lineage>
        <taxon>Eukaryota</taxon>
        <taxon>Metazoa</taxon>
        <taxon>Ecdysozoa</taxon>
        <taxon>Arthropoda</taxon>
        <taxon>Hexapoda</taxon>
        <taxon>Insecta</taxon>
        <taxon>Pterygota</taxon>
        <taxon>Neoptera</taxon>
        <taxon>Paraneoptera</taxon>
        <taxon>Hemiptera</taxon>
        <taxon>Heteroptera</taxon>
        <taxon>Panheteroptera</taxon>
        <taxon>Cimicomorpha</taxon>
        <taxon>Miridae</taxon>
        <taxon>Dicyphina</taxon>
        <taxon>Nesidiocoris</taxon>
    </lineage>
</organism>
<evidence type="ECO:0000313" key="2">
    <source>
        <dbReference type="Proteomes" id="UP001307889"/>
    </source>
</evidence>
<keyword evidence="2" id="KW-1185">Reference proteome</keyword>
<name>A0ABN7B310_9HEMI</name>
<dbReference type="Proteomes" id="UP001307889">
    <property type="component" value="Chromosome 9"/>
</dbReference>
<proteinExistence type="predicted"/>
<gene>
    <name evidence="1" type="ORF">NTJ_11595</name>
</gene>
<protein>
    <submittedName>
        <fullName evidence="1">Uncharacterized protein</fullName>
    </submittedName>
</protein>
<sequence length="83" mass="9508">MSLARVDAFLSAQFSVSAQKSRRRRWERSHLEGFRGKCSVKSRHFPGWPAWNVRVKRPLRLRFVSTECGLAGDAIAKTGKFTE</sequence>
<accession>A0ABN7B310</accession>